<evidence type="ECO:0000313" key="3">
    <source>
        <dbReference type="Proteomes" id="UP000215224"/>
    </source>
</evidence>
<accession>A0A223KNA9</accession>
<protein>
    <submittedName>
        <fullName evidence="2">Uncharacterized protein</fullName>
    </submittedName>
</protein>
<evidence type="ECO:0000256" key="1">
    <source>
        <dbReference type="SAM" id="Phobius"/>
    </source>
</evidence>
<evidence type="ECO:0000313" key="2">
    <source>
        <dbReference type="EMBL" id="AST90995.1"/>
    </source>
</evidence>
<dbReference type="KEGG" id="bcoh:BC6307_06730"/>
<sequence length="67" mass="7534">MKGTNRMLLFIIVYSIVLMFNAVLVIFSPHQFVRVVSLFGVVIASLTIGAFTREFFILKGARKGINK</sequence>
<keyword evidence="1" id="KW-0812">Transmembrane</keyword>
<dbReference type="AlphaFoldDB" id="A0A223KNA9"/>
<proteinExistence type="predicted"/>
<dbReference type="EMBL" id="CP018866">
    <property type="protein sequence ID" value="AST90995.1"/>
    <property type="molecule type" value="Genomic_DNA"/>
</dbReference>
<keyword evidence="3" id="KW-1185">Reference proteome</keyword>
<dbReference type="Proteomes" id="UP000215224">
    <property type="component" value="Chromosome"/>
</dbReference>
<name>A0A223KNA9_9BACI</name>
<keyword evidence="1" id="KW-0472">Membrane</keyword>
<dbReference type="RefSeq" id="WP_066415970.1">
    <property type="nucleotide sequence ID" value="NZ_CP018866.1"/>
</dbReference>
<reference evidence="2 3" key="1">
    <citation type="submission" date="2016-12" db="EMBL/GenBank/DDBJ databases">
        <title>The whole genome sequencing and assembly of Bacillus cohnii DSM 6307T strain.</title>
        <authorList>
            <person name="Lee Y.-J."/>
            <person name="Yi H."/>
            <person name="Bahn Y.-S."/>
            <person name="Kim J.F."/>
            <person name="Lee D.-W."/>
        </authorList>
    </citation>
    <scope>NUCLEOTIDE SEQUENCE [LARGE SCALE GENOMIC DNA]</scope>
    <source>
        <strain evidence="2 3">DSM 6307</strain>
    </source>
</reference>
<gene>
    <name evidence="2" type="ORF">BC6307_06730</name>
</gene>
<feature type="transmembrane region" description="Helical" evidence="1">
    <location>
        <begin position="7"/>
        <end position="26"/>
    </location>
</feature>
<feature type="transmembrane region" description="Helical" evidence="1">
    <location>
        <begin position="32"/>
        <end position="52"/>
    </location>
</feature>
<keyword evidence="1" id="KW-1133">Transmembrane helix</keyword>
<organism evidence="2 3">
    <name type="scientific">Sutcliffiella cohnii</name>
    <dbReference type="NCBI Taxonomy" id="33932"/>
    <lineage>
        <taxon>Bacteria</taxon>
        <taxon>Bacillati</taxon>
        <taxon>Bacillota</taxon>
        <taxon>Bacilli</taxon>
        <taxon>Bacillales</taxon>
        <taxon>Bacillaceae</taxon>
        <taxon>Sutcliffiella</taxon>
    </lineage>
</organism>